<accession>A0ABN2IAC8</accession>
<sequence length="51" mass="5527">MATVEESSAVVPIYILRMDSDERVAVVRALDQYVEGGFDEGGLIADILEAI</sequence>
<proteinExistence type="predicted"/>
<protein>
    <submittedName>
        <fullName evidence="1">Uncharacterized protein</fullName>
    </submittedName>
</protein>
<dbReference type="EMBL" id="BAAANY010000023">
    <property type="protein sequence ID" value="GAA1701291.1"/>
    <property type="molecule type" value="Genomic_DNA"/>
</dbReference>
<keyword evidence="2" id="KW-1185">Reference proteome</keyword>
<reference evidence="1 2" key="1">
    <citation type="journal article" date="2019" name="Int. J. Syst. Evol. Microbiol.">
        <title>The Global Catalogue of Microorganisms (GCM) 10K type strain sequencing project: providing services to taxonomists for standard genome sequencing and annotation.</title>
        <authorList>
            <consortium name="The Broad Institute Genomics Platform"/>
            <consortium name="The Broad Institute Genome Sequencing Center for Infectious Disease"/>
            <person name="Wu L."/>
            <person name="Ma J."/>
        </authorList>
    </citation>
    <scope>NUCLEOTIDE SEQUENCE [LARGE SCALE GENOMIC DNA]</scope>
    <source>
        <strain evidence="1 2">JCM 14718</strain>
    </source>
</reference>
<organism evidence="1 2">
    <name type="scientific">Fodinicola feengrottensis</name>
    <dbReference type="NCBI Taxonomy" id="435914"/>
    <lineage>
        <taxon>Bacteria</taxon>
        <taxon>Bacillati</taxon>
        <taxon>Actinomycetota</taxon>
        <taxon>Actinomycetes</taxon>
        <taxon>Mycobacteriales</taxon>
        <taxon>Fodinicola</taxon>
    </lineage>
</organism>
<evidence type="ECO:0000313" key="1">
    <source>
        <dbReference type="EMBL" id="GAA1701291.1"/>
    </source>
</evidence>
<dbReference type="Proteomes" id="UP001500618">
    <property type="component" value="Unassembled WGS sequence"/>
</dbReference>
<gene>
    <name evidence="1" type="ORF">GCM10009765_58550</name>
</gene>
<evidence type="ECO:0000313" key="2">
    <source>
        <dbReference type="Proteomes" id="UP001500618"/>
    </source>
</evidence>
<name>A0ABN2IAC8_9ACTN</name>
<comment type="caution">
    <text evidence="1">The sequence shown here is derived from an EMBL/GenBank/DDBJ whole genome shotgun (WGS) entry which is preliminary data.</text>
</comment>
<dbReference type="RefSeq" id="WP_163571099.1">
    <property type="nucleotide sequence ID" value="NZ_BAAANY010000023.1"/>
</dbReference>